<evidence type="ECO:0000313" key="3">
    <source>
        <dbReference type="EMBL" id="AJA45374.1"/>
    </source>
</evidence>
<dbReference type="Pfam" id="PF12528">
    <property type="entry name" value="T2SSppdC"/>
    <property type="match status" value="1"/>
</dbReference>
<sequence length="104" mass="12400">MNHNDGFSLFELLIAILLFSIVMVGFIQFQTTLTTMMWQAKAKNNAQTIAFEILERYPDTTTIKMPSNWNYQIIQIPYLQCQIVKVTIYTDYMHEINQQRWFCH</sequence>
<name>A0A0A7S1K7_FRIPE</name>
<dbReference type="RefSeq" id="WP_039105124.1">
    <property type="nucleotide sequence ID" value="NZ_CP009056.1"/>
</dbReference>
<evidence type="ECO:0000259" key="2">
    <source>
        <dbReference type="Pfam" id="PF12528"/>
    </source>
</evidence>
<feature type="transmembrane region" description="Helical" evidence="1">
    <location>
        <begin position="6"/>
        <end position="27"/>
    </location>
</feature>
<keyword evidence="4" id="KW-1185">Reference proteome</keyword>
<evidence type="ECO:0000313" key="4">
    <source>
        <dbReference type="Proteomes" id="UP000030901"/>
    </source>
</evidence>
<accession>A0A0A7S1K7</accession>
<dbReference type="STRING" id="1267021.FPB0191_01558"/>
<dbReference type="AlphaFoldDB" id="A0A0A7S1K7"/>
<dbReference type="Pfam" id="PF07963">
    <property type="entry name" value="N_methyl"/>
    <property type="match status" value="1"/>
</dbReference>
<keyword evidence="1" id="KW-0472">Membrane</keyword>
<keyword evidence="1" id="KW-1133">Transmembrane helix</keyword>
<protein>
    <submittedName>
        <fullName evidence="3">Prepilin-type N-terminal cleavage/methylation domain protein</fullName>
    </submittedName>
</protein>
<evidence type="ECO:0000256" key="1">
    <source>
        <dbReference type="SAM" id="Phobius"/>
    </source>
</evidence>
<keyword evidence="1" id="KW-0812">Transmembrane</keyword>
<feature type="domain" description="Prepilin peptidase dependent protein C-like C-terminal" evidence="2">
    <location>
        <begin position="30"/>
        <end position="103"/>
    </location>
</feature>
<dbReference type="KEGG" id="fpp:FPB0191_01558"/>
<dbReference type="InterPro" id="IPR022204">
    <property type="entry name" value="PpdC-like_C"/>
</dbReference>
<dbReference type="HOGENOM" id="CLU_143487_0_0_6"/>
<dbReference type="NCBIfam" id="TIGR02532">
    <property type="entry name" value="IV_pilin_GFxxxE"/>
    <property type="match status" value="1"/>
</dbReference>
<reference evidence="3 4" key="1">
    <citation type="journal article" date="2014" name="Appl. Environ. Microbiol.">
        <title>Gut symbionts from distinct hosts exhibit genotoxic activity via divergent colibactin biosynthetic pathways.</title>
        <authorList>
            <person name="Engel P."/>
            <person name="Vizcaino M.I."/>
            <person name="Crawford J.M."/>
        </authorList>
    </citation>
    <scope>NUCLEOTIDE SEQUENCE [LARGE SCALE GENOMIC DNA]</scope>
    <source>
        <strain evidence="3 4">PEB0191</strain>
    </source>
</reference>
<gene>
    <name evidence="3" type="ORF">FPB0191_01558</name>
</gene>
<organism evidence="3 4">
    <name type="scientific">Frischella perrara</name>
    <dbReference type="NCBI Taxonomy" id="1267021"/>
    <lineage>
        <taxon>Bacteria</taxon>
        <taxon>Pseudomonadati</taxon>
        <taxon>Pseudomonadota</taxon>
        <taxon>Gammaproteobacteria</taxon>
        <taxon>Orbales</taxon>
        <taxon>Orbaceae</taxon>
        <taxon>Frischella</taxon>
    </lineage>
</organism>
<dbReference type="Proteomes" id="UP000030901">
    <property type="component" value="Chromosome"/>
</dbReference>
<proteinExistence type="predicted"/>
<dbReference type="InterPro" id="IPR012902">
    <property type="entry name" value="N_methyl_site"/>
</dbReference>
<dbReference type="EMBL" id="CP009056">
    <property type="protein sequence ID" value="AJA45374.1"/>
    <property type="molecule type" value="Genomic_DNA"/>
</dbReference>